<evidence type="ECO:0000259" key="3">
    <source>
        <dbReference type="Pfam" id="PF15644"/>
    </source>
</evidence>
<evidence type="ECO:0000259" key="4">
    <source>
        <dbReference type="Pfam" id="PF25023"/>
    </source>
</evidence>
<evidence type="ECO:0000256" key="2">
    <source>
        <dbReference type="SAM" id="MobiDB-lite"/>
    </source>
</evidence>
<dbReference type="Pfam" id="PF25023">
    <property type="entry name" value="TEN_YD-shell"/>
    <property type="match status" value="1"/>
</dbReference>
<gene>
    <name evidence="5" type="ORF">F4556_001366</name>
</gene>
<reference evidence="5 6" key="1">
    <citation type="submission" date="2020-08" db="EMBL/GenBank/DDBJ databases">
        <title>Sequencing the genomes of 1000 actinobacteria strains.</title>
        <authorList>
            <person name="Klenk H.-P."/>
        </authorList>
    </citation>
    <scope>NUCLEOTIDE SEQUENCE [LARGE SCALE GENOMIC DNA]</scope>
    <source>
        <strain evidence="5 6">DSM 44786</strain>
    </source>
</reference>
<dbReference type="InterPro" id="IPR006530">
    <property type="entry name" value="YD"/>
</dbReference>
<evidence type="ECO:0000313" key="5">
    <source>
        <dbReference type="EMBL" id="MBB4945831.1"/>
    </source>
</evidence>
<keyword evidence="6" id="KW-1185">Reference proteome</keyword>
<dbReference type="Proteomes" id="UP000573327">
    <property type="component" value="Unassembled WGS sequence"/>
</dbReference>
<feature type="region of interest" description="Disordered" evidence="2">
    <location>
        <begin position="1915"/>
        <end position="1982"/>
    </location>
</feature>
<dbReference type="Pfam" id="PF15644">
    <property type="entry name" value="Gln_amidase"/>
    <property type="match status" value="1"/>
</dbReference>
<protein>
    <submittedName>
        <fullName evidence="5">RHS repeat-associated protein</fullName>
    </submittedName>
</protein>
<evidence type="ECO:0000313" key="6">
    <source>
        <dbReference type="Proteomes" id="UP000573327"/>
    </source>
</evidence>
<dbReference type="PANTHER" id="PTHR32305">
    <property type="match status" value="1"/>
</dbReference>
<feature type="compositionally biased region" description="Polar residues" evidence="2">
    <location>
        <begin position="1923"/>
        <end position="1937"/>
    </location>
</feature>
<dbReference type="InterPro" id="IPR028908">
    <property type="entry name" value="Tox-PL_dom"/>
</dbReference>
<dbReference type="NCBIfam" id="TIGR03696">
    <property type="entry name" value="Rhs_assc_core"/>
    <property type="match status" value="1"/>
</dbReference>
<feature type="region of interest" description="Disordered" evidence="2">
    <location>
        <begin position="77"/>
        <end position="113"/>
    </location>
</feature>
<sequence length="2280" mass="237046">MSLMVPIASAETLVGPYKYTDKLWAADPLPDLPKVQGHNADGSGKALDSSVPVGARELRSHKVEAAKWPAASTRTVKPGVAQASSGPVTVAPATADARTKAAAGGSPQGDPSSVKVETVDHAKAQAANVDGLLVGLTQQDGQDPGAVAVSIDYGSFAQAYGGGWASRLHLVQMPACALTTPEVASCRTRQPLETVNDPVTHKLSATVQLPSRTGLSTGDAEASSMWLDAVASSGTAVAAVSGTGGSQGSYTATSLSGSGSWGSSQGAFTYGYPISVPPALGGSAPSVGLSYNSQSVDGKTSARNSQASWIGDGWDYSPGFVERTYKSCANSGIANSGDECWAGWNATLSLGSASGQLVRDANGVYHLQNDNGTKVELLTGAANGMWNGEYFKVTTTDGTAYYLGLNHAPGTASDAATNSAWAVPVYHPNPGDPCYSSATGKNSQCAAQPGYRFNLDFVVDPNGNVQRYDWANETNYYNLGYGQVAQSGGGGTLTPYTRGGYLTQISYGYKLADAKASREPSAQVVFTPGQRCTTSDTVCQYPNLSASTATNWPDAPYNLNCSSGMATSGTGSNVCQVGSPTFWSTYRLKSITTKVKVGSAWQDVDLYALTHLFSDAGGTMDPVTGKTVDPANAGMLQSVMWLSKIQHTGLDTSAGGGTAPPLDPVTFTGIEMNNRVDGLTPAAPPLYRPRISSIQTETGESIVVKYRDPECSRVNGIMPASADSNTKACYPVYWTTPGAAAPIADWFHKTLVEQVTDNDLTKAASPAKVTKYIYFDGAAWHRDDSEFTDDKYRTWNDFRGFRTITTVTGAAPDPITKTVTSYLQGMDGDYKADKTQRSVSRANSLGEQTVDSNWLAGMTQESDAYTQAGGTITGKALASAPVVTDAGTGAVSQARTAWTSQTPAPAPDTLSTLPPLTARRVVSASQRSLGLLASGAWRTTRTDTSYDSLGRPEKVDDKGDIDVAAQENCTTISYVNAPAANPMMLTLPKESVTVTGPCTTAPGNTTTIAHKRFFYDGDGTVTNPGTLGTLGANTTSLGLPTAAQTVTSYDGSGSPVFQTTGAITYDSYGRVTKSRDAAGSATTATYTPATTTLPTQVATTNPLGWNASSTIAPARSLVTRAVDANGKITDSTYDSLGRRTQIWLPGRDRAAYPLSPDRKFTYAIHGAGTNPDPSAVISQTLREDQSYSTAVDIYDGFLAKRQSQTTTANNSAGRLISSARYDSHGWAVSSTAPYVDTTTEPGSTLFVEVENTLPSQTLTTYDGQGRPTVSTLASKASTLWQSSTAYPGVDRTDSTPPSGGIPATAYRDGRGRTTSTIAHGGTGIGDVTTTYTYNLAGQVATVADTVGNTWIYTYDLLGRKSSQTDPDTGNSTITYDSLGRVATATDARTRTISNSYDILSRRIATFEGADTTDVTKQLTSYTYDTLQKGYPTSSTRYAGGSGAGSSAYVQEVTGYNTAYQATGTKVTIPAKETKLAGTYTLGAVYSTNIGRLAQSIYNADGGLAAETVGYGYNLQNGLVSSGSNLSRYLAIASYSPLGQILQSTYGNAGTQFRTAQTYDDATGRLNTNRVSLQTTANFPVSDSTYGYDPAGNLTTASDTQSAGGVSLATDTQCFGYDGLDRLTTAWTDTKGITAPTAGQLAKCTSTTPAPATIGGPAPYWQTWQYNLLGDRTQHVKRDVTGNTAKDITQTSTYPGAGTTRANQPNTATAITTTSPAGTTTLTPHYDPAGNTKDRANTGATVTNQTFTYNAEGRTEAVTTKTGTGADQNTSYLYDASGALLVQDGPAAKVLYLFGGAEQLTLNKSTDTISGLRYYQSPDGTTIVRSSNGTVTYQPTNPQHTAQLQVDATSLTVTRRAYDPYGSPRGTTPSAWADNRGYLGQPTDTTTGLNLLGARNYDPAIGRFLTADPLFQPSDPNQMGGYTYASNNPTTSSDSTGLKTAAPYADGGSAPNPSPGLTPTPTIGTQSASTATPTWSTGESPCKPEDFGTSNCGKYPIDHYAIAKSALVAASIGGGLACIVYCTAAGIAATAADVALGVADVDAGGSLLLGVRYVIGSVAAAGKFIESLIANAPKGAEAADGVAAGVAKSAEGAAAGKAADGAAAGVAKPAEPATTPATPAAPAVPIAEAFEGRPWIPGSTANTLRGDPYIMAETRELSRAVNPEGGKRNCGLCAIATDARLSGSPSSVPGAPAPLTRDQIEALTGHTFIRPGSSGRLSDLVQEVISWGPGGQGLVGGWPTRGVGHMFNVVNIDGVAVFIDGQKGLSTHVPSWREYWVARTR</sequence>
<feature type="region of interest" description="Disordered" evidence="2">
    <location>
        <begin position="1856"/>
        <end position="1875"/>
    </location>
</feature>
<keyword evidence="1" id="KW-0677">Repeat</keyword>
<feature type="region of interest" description="Disordered" evidence="2">
    <location>
        <begin position="1285"/>
        <end position="1312"/>
    </location>
</feature>
<feature type="domain" description="Tox-PL" evidence="3">
    <location>
        <begin position="2168"/>
        <end position="2263"/>
    </location>
</feature>
<evidence type="ECO:0000256" key="1">
    <source>
        <dbReference type="ARBA" id="ARBA00022737"/>
    </source>
</evidence>
<feature type="compositionally biased region" description="Low complexity" evidence="2">
    <location>
        <begin position="1704"/>
        <end position="1723"/>
    </location>
</feature>
<dbReference type="RefSeq" id="WP_184912492.1">
    <property type="nucleotide sequence ID" value="NZ_JACHJR010000001.1"/>
</dbReference>
<name>A0A7W7S8E4_9ACTN</name>
<dbReference type="InterPro" id="IPR031325">
    <property type="entry name" value="RHS_repeat"/>
</dbReference>
<dbReference type="InterPro" id="IPR050708">
    <property type="entry name" value="T6SS_VgrG/RHS"/>
</dbReference>
<proteinExistence type="predicted"/>
<dbReference type="Gene3D" id="2.180.10.10">
    <property type="entry name" value="RHS repeat-associated core"/>
    <property type="match status" value="2"/>
</dbReference>
<comment type="caution">
    <text evidence="5">The sequence shown here is derived from an EMBL/GenBank/DDBJ whole genome shotgun (WGS) entry which is preliminary data.</text>
</comment>
<accession>A0A7W7S8E4</accession>
<feature type="region of interest" description="Disordered" evidence="2">
    <location>
        <begin position="1682"/>
        <end position="1736"/>
    </location>
</feature>
<dbReference type="PANTHER" id="PTHR32305:SF17">
    <property type="entry name" value="TRNA NUCLEASE WAPA"/>
    <property type="match status" value="1"/>
</dbReference>
<dbReference type="Pfam" id="PF05593">
    <property type="entry name" value="RHS_repeat"/>
    <property type="match status" value="1"/>
</dbReference>
<feature type="domain" description="Teneurin-like YD-shell" evidence="4">
    <location>
        <begin position="1726"/>
        <end position="1928"/>
    </location>
</feature>
<organism evidence="5 6">
    <name type="scientific">Kitasatospora gansuensis</name>
    <dbReference type="NCBI Taxonomy" id="258050"/>
    <lineage>
        <taxon>Bacteria</taxon>
        <taxon>Bacillati</taxon>
        <taxon>Actinomycetota</taxon>
        <taxon>Actinomycetes</taxon>
        <taxon>Kitasatosporales</taxon>
        <taxon>Streptomycetaceae</taxon>
        <taxon>Kitasatospora</taxon>
    </lineage>
</organism>
<dbReference type="NCBIfam" id="TIGR01643">
    <property type="entry name" value="YD_repeat_2x"/>
    <property type="match status" value="1"/>
</dbReference>
<feature type="compositionally biased region" description="Low complexity" evidence="2">
    <location>
        <begin position="91"/>
        <end position="103"/>
    </location>
</feature>
<dbReference type="InterPro" id="IPR056823">
    <property type="entry name" value="TEN-like_YD-shell"/>
</dbReference>
<feature type="compositionally biased region" description="Polar residues" evidence="2">
    <location>
        <begin position="1958"/>
        <end position="1978"/>
    </location>
</feature>
<feature type="compositionally biased region" description="Polar residues" evidence="2">
    <location>
        <begin position="1682"/>
        <end position="1703"/>
    </location>
</feature>
<dbReference type="EMBL" id="JACHJR010000001">
    <property type="protein sequence ID" value="MBB4945831.1"/>
    <property type="molecule type" value="Genomic_DNA"/>
</dbReference>
<dbReference type="InterPro" id="IPR022385">
    <property type="entry name" value="Rhs_assc_core"/>
</dbReference>